<evidence type="ECO:0000256" key="5">
    <source>
        <dbReference type="ARBA" id="ARBA00022692"/>
    </source>
</evidence>
<dbReference type="AlphaFoldDB" id="A0AAC9RU69"/>
<evidence type="ECO:0000256" key="2">
    <source>
        <dbReference type="ARBA" id="ARBA00010100"/>
    </source>
</evidence>
<keyword evidence="3 8" id="KW-0813">Transport</keyword>
<feature type="transmembrane region" description="Helical" evidence="8">
    <location>
        <begin position="148"/>
        <end position="171"/>
    </location>
</feature>
<feature type="transmembrane region" description="Helical" evidence="8">
    <location>
        <begin position="515"/>
        <end position="533"/>
    </location>
</feature>
<feature type="transmembrane region" description="Helical" evidence="8">
    <location>
        <begin position="383"/>
        <end position="401"/>
    </location>
</feature>
<keyword evidence="10" id="KW-1185">Reference proteome</keyword>
<feature type="transmembrane region" description="Helical" evidence="8">
    <location>
        <begin position="64"/>
        <end position="81"/>
    </location>
</feature>
<evidence type="ECO:0000256" key="6">
    <source>
        <dbReference type="ARBA" id="ARBA00022989"/>
    </source>
</evidence>
<comment type="subcellular location">
    <subcellularLocation>
        <location evidence="1 8">Cell membrane</location>
        <topology evidence="1 8">Multi-pass membrane protein</topology>
    </subcellularLocation>
</comment>
<feature type="transmembrane region" description="Helical" evidence="8">
    <location>
        <begin position="35"/>
        <end position="58"/>
    </location>
</feature>
<dbReference type="RefSeq" id="WP_085237278.1">
    <property type="nucleotide sequence ID" value="NZ_CP020773.1"/>
</dbReference>
<evidence type="ECO:0000256" key="8">
    <source>
        <dbReference type="RuleBase" id="RU365092"/>
    </source>
</evidence>
<feature type="transmembrane region" description="Helical" evidence="8">
    <location>
        <begin position="247"/>
        <end position="264"/>
    </location>
</feature>
<keyword evidence="4 8" id="KW-1003">Cell membrane</keyword>
<dbReference type="GO" id="GO:0015295">
    <property type="term" value="F:solute:proton symporter activity"/>
    <property type="evidence" value="ECO:0007669"/>
    <property type="project" value="TreeGrafter"/>
</dbReference>
<dbReference type="InterPro" id="IPR003804">
    <property type="entry name" value="Lactate_perm"/>
</dbReference>
<dbReference type="PANTHER" id="PTHR30003">
    <property type="entry name" value="L-LACTATE PERMEASE"/>
    <property type="match status" value="1"/>
</dbReference>
<evidence type="ECO:0000313" key="9">
    <source>
        <dbReference type="EMBL" id="ARJ50800.1"/>
    </source>
</evidence>
<keyword evidence="5 8" id="KW-0812">Transmembrane</keyword>
<feature type="transmembrane region" description="Helical" evidence="8">
    <location>
        <begin position="183"/>
        <end position="209"/>
    </location>
</feature>
<sequence length="534" mass="56513">MNTLLMLVALSAVIAPFICLVLLRMSALVGMTISAIVVILLGFFVWGIDAGVIGASILQGAHKTLTIILILFGALTLLNTLRETNAVARINASFQSVSSDMRIQVIIVAFLFGSLIEGASGFGTPAMVTAPLMVALGFRPLVSVTTALLADSISVSFGAVGTPVIVGLSTLKNADETLFSQTAIHVTIIDLLSGIFIPLIIVATMIIFFGKSNKGKALLEILPWTLLVGVVYALSALFYAVLTGPEFVSILSSLTTLVVAVVTAKKGWLIPKNTWTDVLADDAQLSDLSQPHEMSLLSAWSPYLIVVVLLLLTRVIAPIKTFTTTTFDLSWNHILGYQTISSSWQLLYSPGTILFIAAIFAIIIQRKSFRHLFKACQDSAKTISITGFTLIATLAMVHVFSNSGLNGKTLLSMPEFIANGMAHTFGDMWLFVAPFLGALGSFITGSATVSTLTFAPVQANIATAIGANLHTVLAAQVIGGAAGNMICVHNVVAVCAVVNMSGKEGSVIRKTLGPALLYCALAGISAFIFTTFFF</sequence>
<comment type="similarity">
    <text evidence="2 8">Belongs to the lactate permease family.</text>
</comment>
<dbReference type="GO" id="GO:0005886">
    <property type="term" value="C:plasma membrane"/>
    <property type="evidence" value="ECO:0007669"/>
    <property type="project" value="UniProtKB-SubCell"/>
</dbReference>
<dbReference type="GO" id="GO:0015129">
    <property type="term" value="F:lactate transmembrane transporter activity"/>
    <property type="evidence" value="ECO:0007669"/>
    <property type="project" value="UniProtKB-UniRule"/>
</dbReference>
<dbReference type="PANTHER" id="PTHR30003:SF0">
    <property type="entry name" value="GLYCOLATE PERMEASE GLCA-RELATED"/>
    <property type="match status" value="1"/>
</dbReference>
<dbReference type="KEGG" id="slz:B5P37_05440"/>
<feature type="transmembrane region" description="Helical" evidence="8">
    <location>
        <begin position="221"/>
        <end position="241"/>
    </location>
</feature>
<dbReference type="Proteomes" id="UP000242864">
    <property type="component" value="Chromosome"/>
</dbReference>
<evidence type="ECO:0000256" key="7">
    <source>
        <dbReference type="ARBA" id="ARBA00023136"/>
    </source>
</evidence>
<feature type="transmembrane region" description="Helical" evidence="8">
    <location>
        <begin position="6"/>
        <end position="23"/>
    </location>
</feature>
<feature type="transmembrane region" description="Helical" evidence="8">
    <location>
        <begin position="343"/>
        <end position="363"/>
    </location>
</feature>
<reference evidence="9 10" key="1">
    <citation type="submission" date="2017-04" db="EMBL/GenBank/DDBJ databases">
        <authorList>
            <person name="Veseli I.A."/>
            <person name="Tang C."/>
            <person name="Pombert J.-F."/>
        </authorList>
    </citation>
    <scope>NUCLEOTIDE SEQUENCE [LARGE SCALE GENOMIC DNA]</scope>
    <source>
        <strain evidence="9 10">ATCC 700373</strain>
    </source>
</reference>
<dbReference type="EMBL" id="CP020773">
    <property type="protein sequence ID" value="ARJ50800.1"/>
    <property type="molecule type" value="Genomic_DNA"/>
</dbReference>
<gene>
    <name evidence="9" type="ORF">B5P37_05440</name>
</gene>
<dbReference type="Pfam" id="PF02652">
    <property type="entry name" value="Lactate_perm"/>
    <property type="match status" value="1"/>
</dbReference>
<evidence type="ECO:0000313" key="10">
    <source>
        <dbReference type="Proteomes" id="UP000242864"/>
    </source>
</evidence>
<keyword evidence="6 8" id="KW-1133">Transmembrane helix</keyword>
<feature type="transmembrane region" description="Helical" evidence="8">
    <location>
        <begin position="303"/>
        <end position="323"/>
    </location>
</feature>
<evidence type="ECO:0000256" key="3">
    <source>
        <dbReference type="ARBA" id="ARBA00022448"/>
    </source>
</evidence>
<evidence type="ECO:0000256" key="4">
    <source>
        <dbReference type="ARBA" id="ARBA00022475"/>
    </source>
</evidence>
<organism evidence="9 10">
    <name type="scientific">Staphylococcus lutrae</name>
    <dbReference type="NCBI Taxonomy" id="155085"/>
    <lineage>
        <taxon>Bacteria</taxon>
        <taxon>Bacillati</taxon>
        <taxon>Bacillota</taxon>
        <taxon>Bacilli</taxon>
        <taxon>Bacillales</taxon>
        <taxon>Staphylococcaceae</taxon>
        <taxon>Staphylococcus</taxon>
    </lineage>
</organism>
<feature type="transmembrane region" description="Helical" evidence="8">
    <location>
        <begin position="421"/>
        <end position="443"/>
    </location>
</feature>
<protein>
    <recommendedName>
        <fullName evidence="8">L-lactate permease</fullName>
    </recommendedName>
</protein>
<name>A0AAC9RU69_9STAP</name>
<proteinExistence type="inferred from homology"/>
<evidence type="ECO:0000256" key="1">
    <source>
        <dbReference type="ARBA" id="ARBA00004651"/>
    </source>
</evidence>
<accession>A0AAC9RU69</accession>
<feature type="transmembrane region" description="Helical" evidence="8">
    <location>
        <begin position="101"/>
        <end position="116"/>
    </location>
</feature>
<keyword evidence="7 8" id="KW-0472">Membrane</keyword>
<comment type="function">
    <text evidence="8">Uptake of L-lactate across the membrane. Can also transport D-lactate and glycolate.</text>
</comment>